<organism evidence="2 3">
    <name type="scientific">Rosa chinensis</name>
    <name type="common">China rose</name>
    <dbReference type="NCBI Taxonomy" id="74649"/>
    <lineage>
        <taxon>Eukaryota</taxon>
        <taxon>Viridiplantae</taxon>
        <taxon>Streptophyta</taxon>
        <taxon>Embryophyta</taxon>
        <taxon>Tracheophyta</taxon>
        <taxon>Spermatophyta</taxon>
        <taxon>Magnoliopsida</taxon>
        <taxon>eudicotyledons</taxon>
        <taxon>Gunneridae</taxon>
        <taxon>Pentapetalae</taxon>
        <taxon>rosids</taxon>
        <taxon>fabids</taxon>
        <taxon>Rosales</taxon>
        <taxon>Rosaceae</taxon>
        <taxon>Rosoideae</taxon>
        <taxon>Rosoideae incertae sedis</taxon>
        <taxon>Rosa</taxon>
    </lineage>
</organism>
<dbReference type="PANTHER" id="PTHR36805">
    <property type="entry name" value="AGENET DOMAIN-CONTAINING PROTEIN"/>
    <property type="match status" value="1"/>
</dbReference>
<sequence length="400" mass="44951">MMGSHNLPFKVGEDIEWSSFMKGYRGAWFRCKIKDIGWRNGQLSCALFYYDFPDEKSKWEKIYQSNPADSKRTRKEKILMMRPPFPPMYNESKRPDVNTLSEVVVIVSDVWKVGDLVDWWKDDCYWSGKVAEVLGDEKVKVELPRPPVGEGVEGETYEASCNDLRASLNWSLKGGWTVPTSKESENGHPCARVIKPDNQGDIANLMVQSFGDGSRDDQAIAGVKQPLTGKDTPAAETNMESDVADSGFERMRCPDTVSKLHVKDASNEMEATATRVDILDNKKPLKRKKTHVADSGFGKMSFSDGVSKLHVEDASNEMEATTTRVDILDNTKPVKRKKTHEDIVLNSMNSDTLEAALLDLEELVNRIKWMKGILEIGLPLTGAMRPRWKFLGDHSSSAPK</sequence>
<dbReference type="PANTHER" id="PTHR36805:SF7">
    <property type="entry name" value="AGENET DOMAIN-CONTAINING PROTEIN"/>
    <property type="match status" value="1"/>
</dbReference>
<protein>
    <submittedName>
        <fullName evidence="2">Putative Agenet-like domain-containing protein</fullName>
    </submittedName>
</protein>
<proteinExistence type="predicted"/>
<dbReference type="InterPro" id="IPR008395">
    <property type="entry name" value="Agenet-like_dom"/>
</dbReference>
<dbReference type="EMBL" id="PDCK01000042">
    <property type="protein sequence ID" value="PRQ36401.1"/>
    <property type="molecule type" value="Genomic_DNA"/>
</dbReference>
<evidence type="ECO:0000259" key="1">
    <source>
        <dbReference type="SMART" id="SM00743"/>
    </source>
</evidence>
<gene>
    <name evidence="2" type="ORF">RchiOBHm_Chr4g0391121</name>
</gene>
<keyword evidence="3" id="KW-1185">Reference proteome</keyword>
<dbReference type="Proteomes" id="UP000238479">
    <property type="component" value="Chromosome 4"/>
</dbReference>
<dbReference type="SMART" id="SM00743">
    <property type="entry name" value="Agenet"/>
    <property type="match status" value="1"/>
</dbReference>
<dbReference type="OMA" id="NIMHEDS"/>
<evidence type="ECO:0000313" key="3">
    <source>
        <dbReference type="Proteomes" id="UP000238479"/>
    </source>
</evidence>
<feature type="domain" description="Agenet" evidence="1">
    <location>
        <begin position="109"/>
        <end position="172"/>
    </location>
</feature>
<name>A0A2P6QQF3_ROSCH</name>
<dbReference type="InterPro" id="IPR014002">
    <property type="entry name" value="Agenet_dom_plant"/>
</dbReference>
<dbReference type="Pfam" id="PF05641">
    <property type="entry name" value="Agenet"/>
    <property type="match status" value="1"/>
</dbReference>
<accession>A0A2P6QQF3</accession>
<dbReference type="STRING" id="74649.A0A2P6QQF3"/>
<dbReference type="Gramene" id="PRQ36401">
    <property type="protein sequence ID" value="PRQ36401"/>
    <property type="gene ID" value="RchiOBHm_Chr4g0391121"/>
</dbReference>
<reference evidence="2 3" key="1">
    <citation type="journal article" date="2018" name="Nat. Genet.">
        <title>The Rosa genome provides new insights in the design of modern roses.</title>
        <authorList>
            <person name="Bendahmane M."/>
        </authorList>
    </citation>
    <scope>NUCLEOTIDE SEQUENCE [LARGE SCALE GENOMIC DNA]</scope>
    <source>
        <strain evidence="3">cv. Old Blush</strain>
    </source>
</reference>
<evidence type="ECO:0000313" key="2">
    <source>
        <dbReference type="EMBL" id="PRQ36401.1"/>
    </source>
</evidence>
<dbReference type="AlphaFoldDB" id="A0A2P6QQF3"/>
<comment type="caution">
    <text evidence="2">The sequence shown here is derived from an EMBL/GenBank/DDBJ whole genome shotgun (WGS) entry which is preliminary data.</text>
</comment>